<dbReference type="Pfam" id="PF03061">
    <property type="entry name" value="4HBT"/>
    <property type="match status" value="1"/>
</dbReference>
<dbReference type="PANTHER" id="PTHR47260:SF6">
    <property type="entry name" value="THIOESTERASE DOMAIN-CONTAINING PROTEIN"/>
    <property type="match status" value="1"/>
</dbReference>
<protein>
    <submittedName>
        <fullName evidence="2">HotDog domain-containing protein</fullName>
    </submittedName>
</protein>
<dbReference type="Proteomes" id="UP001239445">
    <property type="component" value="Unassembled WGS sequence"/>
</dbReference>
<reference evidence="2" key="1">
    <citation type="submission" date="2023-06" db="EMBL/GenBank/DDBJ databases">
        <title>Genome-scale phylogeny and comparative genomics of the fungal order Sordariales.</title>
        <authorList>
            <consortium name="Lawrence Berkeley National Laboratory"/>
            <person name="Hensen N."/>
            <person name="Bonometti L."/>
            <person name="Westerberg I."/>
            <person name="Brannstrom I.O."/>
            <person name="Guillou S."/>
            <person name="Cros-Aarteil S."/>
            <person name="Calhoun S."/>
            <person name="Haridas S."/>
            <person name="Kuo A."/>
            <person name="Mondo S."/>
            <person name="Pangilinan J."/>
            <person name="Riley R."/>
            <person name="Labutti K."/>
            <person name="Andreopoulos B."/>
            <person name="Lipzen A."/>
            <person name="Chen C."/>
            <person name="Yanf M."/>
            <person name="Daum C."/>
            <person name="Ng V."/>
            <person name="Clum A."/>
            <person name="Steindorff A."/>
            <person name="Ohm R."/>
            <person name="Martin F."/>
            <person name="Silar P."/>
            <person name="Natvig D."/>
            <person name="Lalanne C."/>
            <person name="Gautier V."/>
            <person name="Ament-Velasquez S.L."/>
            <person name="Kruys A."/>
            <person name="Hutchinson M.I."/>
            <person name="Powell A.J."/>
            <person name="Barry K."/>
            <person name="Miller A.N."/>
            <person name="Grigoriev I.V."/>
            <person name="Debuchy R."/>
            <person name="Gladieux P."/>
            <person name="Thoren M.H."/>
            <person name="Johannesson H."/>
        </authorList>
    </citation>
    <scope>NUCLEOTIDE SEQUENCE</scope>
    <source>
        <strain evidence="2">PSN4</strain>
    </source>
</reference>
<comment type="caution">
    <text evidence="2">The sequence shown here is derived from an EMBL/GenBank/DDBJ whole genome shotgun (WGS) entry which is preliminary data.</text>
</comment>
<dbReference type="EMBL" id="MU839831">
    <property type="protein sequence ID" value="KAK1756804.1"/>
    <property type="molecule type" value="Genomic_DNA"/>
</dbReference>
<organism evidence="2 3">
    <name type="scientific">Echria macrotheca</name>
    <dbReference type="NCBI Taxonomy" id="438768"/>
    <lineage>
        <taxon>Eukaryota</taxon>
        <taxon>Fungi</taxon>
        <taxon>Dikarya</taxon>
        <taxon>Ascomycota</taxon>
        <taxon>Pezizomycotina</taxon>
        <taxon>Sordariomycetes</taxon>
        <taxon>Sordariomycetidae</taxon>
        <taxon>Sordariales</taxon>
        <taxon>Schizotheciaceae</taxon>
        <taxon>Echria</taxon>
    </lineage>
</organism>
<dbReference type="SUPFAM" id="SSF54637">
    <property type="entry name" value="Thioesterase/thiol ester dehydrase-isomerase"/>
    <property type="match status" value="1"/>
</dbReference>
<accession>A0AAJ0BEK4</accession>
<proteinExistence type="predicted"/>
<dbReference type="Gene3D" id="3.10.129.10">
    <property type="entry name" value="Hotdog Thioesterase"/>
    <property type="match status" value="1"/>
</dbReference>
<dbReference type="InterPro" id="IPR029069">
    <property type="entry name" value="HotDog_dom_sf"/>
</dbReference>
<dbReference type="InterPro" id="IPR006683">
    <property type="entry name" value="Thioestr_dom"/>
</dbReference>
<dbReference type="PANTHER" id="PTHR47260">
    <property type="entry name" value="UPF0644 PROTEIN PB2B4.06"/>
    <property type="match status" value="1"/>
</dbReference>
<dbReference type="AlphaFoldDB" id="A0AAJ0BEK4"/>
<keyword evidence="3" id="KW-1185">Reference proteome</keyword>
<dbReference type="CDD" id="cd03443">
    <property type="entry name" value="PaaI_thioesterase"/>
    <property type="match status" value="1"/>
</dbReference>
<name>A0AAJ0BEK4_9PEZI</name>
<sequence length="187" mass="20679">MAGQQNTPDVSHFQRIPWCAAHLSSQNLIIETPHTRLPKPDHEEALMAQTLNRPDAIAAFAVFYTPPPSPSDLLEEVGAFLTLGPMLNGWKGICHGGIVMTILDEVCGQLAAINRARGVVKDIPMMTAYLNVKFVAPVRTGTTVLVRAWMARREGSRKYFVEGVMEDEGKRVLARAEGLFIQLKEKL</sequence>
<dbReference type="InterPro" id="IPR052061">
    <property type="entry name" value="PTE-AB_protein"/>
</dbReference>
<evidence type="ECO:0000313" key="3">
    <source>
        <dbReference type="Proteomes" id="UP001239445"/>
    </source>
</evidence>
<evidence type="ECO:0000259" key="1">
    <source>
        <dbReference type="Pfam" id="PF03061"/>
    </source>
</evidence>
<feature type="domain" description="Thioesterase" evidence="1">
    <location>
        <begin position="92"/>
        <end position="157"/>
    </location>
</feature>
<gene>
    <name evidence="2" type="ORF">QBC47DRAFT_377677</name>
</gene>
<evidence type="ECO:0000313" key="2">
    <source>
        <dbReference type="EMBL" id="KAK1756804.1"/>
    </source>
</evidence>